<evidence type="ECO:0000313" key="8">
    <source>
        <dbReference type="Proteomes" id="UP000182508"/>
    </source>
</evidence>
<dbReference type="InterPro" id="IPR013574">
    <property type="entry name" value="Glucan-bd_C/Surface_Ag-I/II_V"/>
</dbReference>
<dbReference type="AlphaFoldDB" id="A0A1G6C1S6"/>
<keyword evidence="1" id="KW-0732">Signal</keyword>
<dbReference type="RefSeq" id="WP_074486120.1">
    <property type="nucleotide sequence ID" value="NZ_FMXP01000016.1"/>
</dbReference>
<dbReference type="Pfam" id="PF08363">
    <property type="entry name" value="GbpC"/>
    <property type="match status" value="1"/>
</dbReference>
<feature type="domain" description="YSIRK Gram-positive signal peptide" evidence="5">
    <location>
        <begin position="5"/>
        <end position="27"/>
    </location>
</feature>
<name>A0A1G6C1S6_9STRE</name>
<feature type="transmembrane region" description="Helical" evidence="4">
    <location>
        <begin position="497"/>
        <end position="516"/>
    </location>
</feature>
<keyword evidence="8" id="KW-1185">Reference proteome</keyword>
<reference evidence="7 8" key="1">
    <citation type="submission" date="2016-10" db="EMBL/GenBank/DDBJ databases">
        <authorList>
            <person name="de Groot N.N."/>
        </authorList>
    </citation>
    <scope>NUCLEOTIDE SEQUENCE [LARGE SCALE GENOMIC DNA]</scope>
    <source>
        <strain evidence="7 8">A-4</strain>
    </source>
</reference>
<keyword evidence="2" id="KW-0175">Coiled coil</keyword>
<dbReference type="Gene3D" id="2.60.530.10">
    <property type="entry name" value="Major cell-surface adhesin PAc"/>
    <property type="match status" value="1"/>
</dbReference>
<evidence type="ECO:0000256" key="1">
    <source>
        <dbReference type="ARBA" id="ARBA00022729"/>
    </source>
</evidence>
<dbReference type="EMBL" id="FMXP01000016">
    <property type="protein sequence ID" value="SDB26849.1"/>
    <property type="molecule type" value="Genomic_DNA"/>
</dbReference>
<dbReference type="InterPro" id="IPR036234">
    <property type="entry name" value="SA_I/II_PAC_V_sf"/>
</dbReference>
<protein>
    <submittedName>
        <fullName evidence="7">Signal peptide-containing protein, YSIRK family</fullName>
    </submittedName>
</protein>
<dbReference type="InterPro" id="IPR005877">
    <property type="entry name" value="YSIRK_signal_dom"/>
</dbReference>
<dbReference type="Pfam" id="PF04650">
    <property type="entry name" value="YSIRK_signal"/>
    <property type="match status" value="1"/>
</dbReference>
<sequence length="521" mass="57107">MKYGEKFSIRKLTVGTASVAIAGLVFLGNPVGADEVTSSQASADTNLVIENQDTSQTDLTTAQEEQAQAIVQAKEIGVNVSANAEVVTSDLNQAVVNTEQDTEAIKNATEQQEQNNLDYAQAVKEYEQEVAEKEAKYNEALADYESKTNTDGYLSQAAGQKLVFETGSEQNTVAEVDAAATSVSQEEASAWVENKAILDKDFVLETISDLNYIDEGLYYFLYPNVTTEVSYHNLENAYFDKQRIASVLYTYTVEEAGGEDKVLVKIFNDPTVTIDLVGLNRDTQLGMTVRFLDEAGQQIDVSDGLVSLASLNSHVSFDENTNKYVLESNEYIDNFNGNLIQINGSSVVFDQNTGRAYAPYGNESVDFGSKFDRDDWDGTDLAWYGAIVGKIASDGTISFSFGSENRSTQWFAFNSSIQAYQVPTLEVVEEPVLKVEEVSYTPYKVEEKTIIQIPETPKTPNKAEKPNSQNQVKTSVTVKNNNEKANSLPVTGESSSVLAIILGALFFLMGTIGIRLSSKQK</sequence>
<proteinExistence type="predicted"/>
<gene>
    <name evidence="7" type="ORF">SAMN02910293_01340</name>
</gene>
<evidence type="ECO:0000256" key="4">
    <source>
        <dbReference type="SAM" id="Phobius"/>
    </source>
</evidence>
<evidence type="ECO:0000259" key="6">
    <source>
        <dbReference type="Pfam" id="PF08363"/>
    </source>
</evidence>
<keyword evidence="4" id="KW-0472">Membrane</keyword>
<evidence type="ECO:0000256" key="3">
    <source>
        <dbReference type="SAM" id="MobiDB-lite"/>
    </source>
</evidence>
<keyword evidence="4" id="KW-0812">Transmembrane</keyword>
<dbReference type="Proteomes" id="UP000182508">
    <property type="component" value="Unassembled WGS sequence"/>
</dbReference>
<dbReference type="SUPFAM" id="SSF74914">
    <property type="entry name" value="V-region of surface antigen I/II (SA I/II, PAC)"/>
    <property type="match status" value="1"/>
</dbReference>
<evidence type="ECO:0000256" key="2">
    <source>
        <dbReference type="SAM" id="Coils"/>
    </source>
</evidence>
<feature type="coiled-coil region" evidence="2">
    <location>
        <begin position="109"/>
        <end position="150"/>
    </location>
</feature>
<evidence type="ECO:0000259" key="5">
    <source>
        <dbReference type="Pfam" id="PF04650"/>
    </source>
</evidence>
<feature type="domain" description="Glucan-binding protein C/Surface antigen I/II V-domain" evidence="6">
    <location>
        <begin position="219"/>
        <end position="414"/>
    </location>
</feature>
<dbReference type="NCBIfam" id="TIGR01168">
    <property type="entry name" value="YSIRK_signal"/>
    <property type="match status" value="1"/>
</dbReference>
<evidence type="ECO:0000313" key="7">
    <source>
        <dbReference type="EMBL" id="SDB26849.1"/>
    </source>
</evidence>
<dbReference type="eggNOG" id="COG3087">
    <property type="taxonomic scope" value="Bacteria"/>
</dbReference>
<keyword evidence="4" id="KW-1133">Transmembrane helix</keyword>
<organism evidence="7 8">
    <name type="scientific">Streptococcus henryi</name>
    <dbReference type="NCBI Taxonomy" id="439219"/>
    <lineage>
        <taxon>Bacteria</taxon>
        <taxon>Bacillati</taxon>
        <taxon>Bacillota</taxon>
        <taxon>Bacilli</taxon>
        <taxon>Lactobacillales</taxon>
        <taxon>Streptococcaceae</taxon>
        <taxon>Streptococcus</taxon>
    </lineage>
</organism>
<accession>A0A1G6C1S6</accession>
<dbReference type="STRING" id="439219.SAMN02910293_01340"/>
<feature type="region of interest" description="Disordered" evidence="3">
    <location>
        <begin position="454"/>
        <end position="473"/>
    </location>
</feature>